<dbReference type="AlphaFoldDB" id="A0A812TJL2"/>
<evidence type="ECO:0000313" key="3">
    <source>
        <dbReference type="Proteomes" id="UP000604046"/>
    </source>
</evidence>
<feature type="compositionally biased region" description="Low complexity" evidence="1">
    <location>
        <begin position="18"/>
        <end position="33"/>
    </location>
</feature>
<proteinExistence type="predicted"/>
<dbReference type="EMBL" id="CAJNDS010002570">
    <property type="protein sequence ID" value="CAE7529671.1"/>
    <property type="molecule type" value="Genomic_DNA"/>
</dbReference>
<keyword evidence="3" id="KW-1185">Reference proteome</keyword>
<protein>
    <submittedName>
        <fullName evidence="2">Uncharacterized protein</fullName>
    </submittedName>
</protein>
<reference evidence="2" key="1">
    <citation type="submission" date="2021-02" db="EMBL/GenBank/DDBJ databases">
        <authorList>
            <person name="Dougan E. K."/>
            <person name="Rhodes N."/>
            <person name="Thang M."/>
            <person name="Chan C."/>
        </authorList>
    </citation>
    <scope>NUCLEOTIDE SEQUENCE</scope>
</reference>
<organism evidence="2 3">
    <name type="scientific">Symbiodinium natans</name>
    <dbReference type="NCBI Taxonomy" id="878477"/>
    <lineage>
        <taxon>Eukaryota</taxon>
        <taxon>Sar</taxon>
        <taxon>Alveolata</taxon>
        <taxon>Dinophyceae</taxon>
        <taxon>Suessiales</taxon>
        <taxon>Symbiodiniaceae</taxon>
        <taxon>Symbiodinium</taxon>
    </lineage>
</organism>
<dbReference type="OrthoDB" id="10344827at2759"/>
<sequence>MVQFVDDAGTAPGSAASTQLPQNNQPQPQTNPQEHSLHCIMDRMQMLHDQQLQTFMHLHHQSTQLIGHVINQQQQLIQQSVCVLQNQEANIQQLRHMIRQLLWMMTGTWS</sequence>
<feature type="region of interest" description="Disordered" evidence="1">
    <location>
        <begin position="1"/>
        <end position="35"/>
    </location>
</feature>
<evidence type="ECO:0000313" key="2">
    <source>
        <dbReference type="EMBL" id="CAE7529671.1"/>
    </source>
</evidence>
<accession>A0A812TJL2</accession>
<gene>
    <name evidence="2" type="ORF">SNAT2548_LOCUS29661</name>
</gene>
<comment type="caution">
    <text evidence="2">The sequence shown here is derived from an EMBL/GenBank/DDBJ whole genome shotgun (WGS) entry which is preliminary data.</text>
</comment>
<dbReference type="Proteomes" id="UP000604046">
    <property type="component" value="Unassembled WGS sequence"/>
</dbReference>
<evidence type="ECO:0000256" key="1">
    <source>
        <dbReference type="SAM" id="MobiDB-lite"/>
    </source>
</evidence>
<name>A0A812TJL2_9DINO</name>